<accession>A0ABU6WC27</accession>
<evidence type="ECO:0000313" key="2">
    <source>
        <dbReference type="Proteomes" id="UP001341840"/>
    </source>
</evidence>
<dbReference type="Proteomes" id="UP001341840">
    <property type="component" value="Unassembled WGS sequence"/>
</dbReference>
<organism evidence="1 2">
    <name type="scientific">Stylosanthes scabra</name>
    <dbReference type="NCBI Taxonomy" id="79078"/>
    <lineage>
        <taxon>Eukaryota</taxon>
        <taxon>Viridiplantae</taxon>
        <taxon>Streptophyta</taxon>
        <taxon>Embryophyta</taxon>
        <taxon>Tracheophyta</taxon>
        <taxon>Spermatophyta</taxon>
        <taxon>Magnoliopsida</taxon>
        <taxon>eudicotyledons</taxon>
        <taxon>Gunneridae</taxon>
        <taxon>Pentapetalae</taxon>
        <taxon>rosids</taxon>
        <taxon>fabids</taxon>
        <taxon>Fabales</taxon>
        <taxon>Fabaceae</taxon>
        <taxon>Papilionoideae</taxon>
        <taxon>50 kb inversion clade</taxon>
        <taxon>dalbergioids sensu lato</taxon>
        <taxon>Dalbergieae</taxon>
        <taxon>Pterocarpus clade</taxon>
        <taxon>Stylosanthes</taxon>
    </lineage>
</organism>
<protein>
    <submittedName>
        <fullName evidence="1">Uncharacterized protein</fullName>
    </submittedName>
</protein>
<proteinExistence type="predicted"/>
<sequence length="89" mass="9836">MVGIVCNFYTTFHLSSDKNGGSLGKQLLSGPAFPDTGAARKDNRLADCIARKNLSLNPSFHFWDNPPTEIARIMRDDGRGISLPRCVRE</sequence>
<reference evidence="1 2" key="1">
    <citation type="journal article" date="2023" name="Plants (Basel)">
        <title>Bridging the Gap: Combining Genomics and Transcriptomics Approaches to Understand Stylosanthes scabra, an Orphan Legume from the Brazilian Caatinga.</title>
        <authorList>
            <person name="Ferreira-Neto J.R.C."/>
            <person name="da Silva M.D."/>
            <person name="Binneck E."/>
            <person name="de Melo N.F."/>
            <person name="da Silva R.H."/>
            <person name="de Melo A.L.T.M."/>
            <person name="Pandolfi V."/>
            <person name="Bustamante F.O."/>
            <person name="Brasileiro-Vidal A.C."/>
            <person name="Benko-Iseppon A.M."/>
        </authorList>
    </citation>
    <scope>NUCLEOTIDE SEQUENCE [LARGE SCALE GENOMIC DNA]</scope>
    <source>
        <tissue evidence="1">Leaves</tissue>
    </source>
</reference>
<dbReference type="EMBL" id="JASCZI010181377">
    <property type="protein sequence ID" value="MED6182727.1"/>
    <property type="molecule type" value="Genomic_DNA"/>
</dbReference>
<gene>
    <name evidence="1" type="ORF">PIB30_031370</name>
</gene>
<keyword evidence="2" id="KW-1185">Reference proteome</keyword>
<name>A0ABU6WC27_9FABA</name>
<comment type="caution">
    <text evidence="1">The sequence shown here is derived from an EMBL/GenBank/DDBJ whole genome shotgun (WGS) entry which is preliminary data.</text>
</comment>
<evidence type="ECO:0000313" key="1">
    <source>
        <dbReference type="EMBL" id="MED6182727.1"/>
    </source>
</evidence>